<comment type="similarity">
    <text evidence="3 12">Belongs to the CcmD/CycX/HelD family.</text>
</comment>
<keyword evidence="11 12" id="KW-0472">Membrane</keyword>
<sequence>MNHWNYILMAYGAFAALMLWDYAAPRMALGRAMRAIRLKQRKGGQA</sequence>
<evidence type="ECO:0000313" key="13">
    <source>
        <dbReference type="EMBL" id="GGF92808.1"/>
    </source>
</evidence>
<gene>
    <name evidence="13" type="ORF">GCM10010960_13390</name>
</gene>
<evidence type="ECO:0000256" key="5">
    <source>
        <dbReference type="ARBA" id="ARBA00022448"/>
    </source>
</evidence>
<reference evidence="13" key="2">
    <citation type="submission" date="2020-09" db="EMBL/GenBank/DDBJ databases">
        <authorList>
            <person name="Sun Q."/>
            <person name="Zhou Y."/>
        </authorList>
    </citation>
    <scope>NUCLEOTIDE SEQUENCE</scope>
    <source>
        <strain evidence="13">CGMCC 1.12726</strain>
    </source>
</reference>
<evidence type="ECO:0000256" key="9">
    <source>
        <dbReference type="ARBA" id="ARBA00022748"/>
    </source>
</evidence>
<comment type="subcellular location">
    <subcellularLocation>
        <location evidence="2 12">Cell inner membrane</location>
        <topology evidence="2 12">Single-pass membrane protein</topology>
    </subcellularLocation>
</comment>
<evidence type="ECO:0000256" key="8">
    <source>
        <dbReference type="ARBA" id="ARBA00022692"/>
    </source>
</evidence>
<evidence type="ECO:0000256" key="10">
    <source>
        <dbReference type="ARBA" id="ARBA00022989"/>
    </source>
</evidence>
<keyword evidence="14" id="KW-1185">Reference proteome</keyword>
<comment type="caution">
    <text evidence="13">The sequence shown here is derived from an EMBL/GenBank/DDBJ whole genome shotgun (WGS) entry which is preliminary data.</text>
</comment>
<keyword evidence="6 12" id="KW-1003">Cell membrane</keyword>
<organism evidence="13 14">
    <name type="scientific">Arenimonas maotaiensis</name>
    <dbReference type="NCBI Taxonomy" id="1446479"/>
    <lineage>
        <taxon>Bacteria</taxon>
        <taxon>Pseudomonadati</taxon>
        <taxon>Pseudomonadota</taxon>
        <taxon>Gammaproteobacteria</taxon>
        <taxon>Lysobacterales</taxon>
        <taxon>Lysobacteraceae</taxon>
        <taxon>Arenimonas</taxon>
    </lineage>
</organism>
<proteinExistence type="inferred from homology"/>
<dbReference type="GO" id="GO:0015886">
    <property type="term" value="P:heme transport"/>
    <property type="evidence" value="ECO:0007669"/>
    <property type="project" value="InterPro"/>
</dbReference>
<evidence type="ECO:0000256" key="3">
    <source>
        <dbReference type="ARBA" id="ARBA00008741"/>
    </source>
</evidence>
<evidence type="ECO:0000256" key="6">
    <source>
        <dbReference type="ARBA" id="ARBA00022475"/>
    </source>
</evidence>
<dbReference type="InterPro" id="IPR007078">
    <property type="entry name" value="Haem_export_protD_CcmD"/>
</dbReference>
<name>A0A917CP52_9GAMM</name>
<keyword evidence="10 12" id="KW-1133">Transmembrane helix</keyword>
<dbReference type="Pfam" id="PF04995">
    <property type="entry name" value="CcmD"/>
    <property type="match status" value="1"/>
</dbReference>
<evidence type="ECO:0000256" key="4">
    <source>
        <dbReference type="ARBA" id="ARBA00016461"/>
    </source>
</evidence>
<dbReference type="RefSeq" id="WP_188449122.1">
    <property type="nucleotide sequence ID" value="NZ_BMFO01000002.1"/>
</dbReference>
<comment type="function">
    <text evidence="1 12">Required for the export of heme to the periplasm for the biogenesis of c-type cytochromes.</text>
</comment>
<keyword evidence="9 12" id="KW-0201">Cytochrome c-type biogenesis</keyword>
<dbReference type="AlphaFoldDB" id="A0A917CP52"/>
<keyword evidence="5 12" id="KW-0813">Transport</keyword>
<evidence type="ECO:0000256" key="7">
    <source>
        <dbReference type="ARBA" id="ARBA00022519"/>
    </source>
</evidence>
<evidence type="ECO:0000256" key="12">
    <source>
        <dbReference type="RuleBase" id="RU363101"/>
    </source>
</evidence>
<keyword evidence="8 12" id="KW-0812">Transmembrane</keyword>
<reference evidence="13" key="1">
    <citation type="journal article" date="2014" name="Int. J. Syst. Evol. Microbiol.">
        <title>Complete genome sequence of Corynebacterium casei LMG S-19264T (=DSM 44701T), isolated from a smear-ripened cheese.</title>
        <authorList>
            <consortium name="US DOE Joint Genome Institute (JGI-PGF)"/>
            <person name="Walter F."/>
            <person name="Albersmeier A."/>
            <person name="Kalinowski J."/>
            <person name="Ruckert C."/>
        </authorList>
    </citation>
    <scope>NUCLEOTIDE SEQUENCE</scope>
    <source>
        <strain evidence="13">CGMCC 1.12726</strain>
    </source>
</reference>
<protein>
    <recommendedName>
        <fullName evidence="4 12">Heme exporter protein D</fullName>
    </recommendedName>
</protein>
<accession>A0A917CP52</accession>
<feature type="transmembrane region" description="Helical" evidence="12">
    <location>
        <begin position="6"/>
        <end position="24"/>
    </location>
</feature>
<evidence type="ECO:0000256" key="1">
    <source>
        <dbReference type="ARBA" id="ARBA00002442"/>
    </source>
</evidence>
<evidence type="ECO:0000256" key="11">
    <source>
        <dbReference type="ARBA" id="ARBA00023136"/>
    </source>
</evidence>
<dbReference type="EMBL" id="BMFO01000002">
    <property type="protein sequence ID" value="GGF92808.1"/>
    <property type="molecule type" value="Genomic_DNA"/>
</dbReference>
<dbReference type="GO" id="GO:0017004">
    <property type="term" value="P:cytochrome complex assembly"/>
    <property type="evidence" value="ECO:0007669"/>
    <property type="project" value="UniProtKB-KW"/>
</dbReference>
<dbReference type="GO" id="GO:0005886">
    <property type="term" value="C:plasma membrane"/>
    <property type="evidence" value="ECO:0007669"/>
    <property type="project" value="UniProtKB-SubCell"/>
</dbReference>
<evidence type="ECO:0000256" key="2">
    <source>
        <dbReference type="ARBA" id="ARBA00004377"/>
    </source>
</evidence>
<keyword evidence="7 12" id="KW-0997">Cell inner membrane</keyword>
<evidence type="ECO:0000313" key="14">
    <source>
        <dbReference type="Proteomes" id="UP000632858"/>
    </source>
</evidence>
<dbReference type="Proteomes" id="UP000632858">
    <property type="component" value="Unassembled WGS sequence"/>
</dbReference>